<name>A0A0G0RMM2_9BACT</name>
<dbReference type="GO" id="GO:0043024">
    <property type="term" value="F:ribosomal small subunit binding"/>
    <property type="evidence" value="ECO:0007669"/>
    <property type="project" value="TreeGrafter"/>
</dbReference>
<dbReference type="PANTHER" id="PTHR33515:SF1">
    <property type="entry name" value="RIBOSOME-BINDING FACTOR A, CHLOROPLASTIC-RELATED"/>
    <property type="match status" value="1"/>
</dbReference>
<dbReference type="Proteomes" id="UP000034048">
    <property type="component" value="Unassembled WGS sequence"/>
</dbReference>
<evidence type="ECO:0000256" key="1">
    <source>
        <dbReference type="ARBA" id="ARBA00022517"/>
    </source>
</evidence>
<comment type="caution">
    <text evidence="3">The sequence shown here is derived from an EMBL/GenBank/DDBJ whole genome shotgun (WGS) entry which is preliminary data.</text>
</comment>
<comment type="subcellular location">
    <subcellularLocation>
        <location evidence="2">Cytoplasm</location>
    </subcellularLocation>
</comment>
<accession>A0A0G0RMM2</accession>
<dbReference type="PANTHER" id="PTHR33515">
    <property type="entry name" value="RIBOSOME-BINDING FACTOR A, CHLOROPLASTIC-RELATED"/>
    <property type="match status" value="1"/>
</dbReference>
<evidence type="ECO:0000313" key="3">
    <source>
        <dbReference type="EMBL" id="KKR14867.1"/>
    </source>
</evidence>
<protein>
    <recommendedName>
        <fullName evidence="2">Ribosome-binding factor A</fullName>
    </recommendedName>
</protein>
<dbReference type="SUPFAM" id="SSF89919">
    <property type="entry name" value="Ribosome-binding factor A, RbfA"/>
    <property type="match status" value="1"/>
</dbReference>
<reference evidence="3 4" key="1">
    <citation type="journal article" date="2015" name="Nature">
        <title>rRNA introns, odd ribosomes, and small enigmatic genomes across a large radiation of phyla.</title>
        <authorList>
            <person name="Brown C.T."/>
            <person name="Hug L.A."/>
            <person name="Thomas B.C."/>
            <person name="Sharon I."/>
            <person name="Castelle C.J."/>
            <person name="Singh A."/>
            <person name="Wilkins M.J."/>
            <person name="Williams K.H."/>
            <person name="Banfield J.F."/>
        </authorList>
    </citation>
    <scope>NUCLEOTIDE SEQUENCE [LARGE SCALE GENOMIC DNA]</scope>
</reference>
<proteinExistence type="inferred from homology"/>
<evidence type="ECO:0000256" key="2">
    <source>
        <dbReference type="HAMAP-Rule" id="MF_00003"/>
    </source>
</evidence>
<evidence type="ECO:0000313" key="4">
    <source>
        <dbReference type="Proteomes" id="UP000034048"/>
    </source>
</evidence>
<dbReference type="GO" id="GO:0005829">
    <property type="term" value="C:cytosol"/>
    <property type="evidence" value="ECO:0007669"/>
    <property type="project" value="TreeGrafter"/>
</dbReference>
<dbReference type="GO" id="GO:0030490">
    <property type="term" value="P:maturation of SSU-rRNA"/>
    <property type="evidence" value="ECO:0007669"/>
    <property type="project" value="UniProtKB-UniRule"/>
</dbReference>
<dbReference type="InterPro" id="IPR023799">
    <property type="entry name" value="RbfA_dom_sf"/>
</dbReference>
<dbReference type="InterPro" id="IPR000238">
    <property type="entry name" value="RbfA"/>
</dbReference>
<organism evidence="3 4">
    <name type="scientific">Candidatus Falkowbacteria bacterium GW2011_GWA2_39_24</name>
    <dbReference type="NCBI Taxonomy" id="1618634"/>
    <lineage>
        <taxon>Bacteria</taxon>
        <taxon>Candidatus Falkowiibacteriota</taxon>
    </lineage>
</organism>
<dbReference type="Pfam" id="PF02033">
    <property type="entry name" value="RBFA"/>
    <property type="match status" value="1"/>
</dbReference>
<keyword evidence="2" id="KW-0963">Cytoplasm</keyword>
<comment type="similarity">
    <text evidence="2">Belongs to the RbfA family.</text>
</comment>
<dbReference type="Gene3D" id="3.30.300.20">
    <property type="match status" value="1"/>
</dbReference>
<dbReference type="InterPro" id="IPR015946">
    <property type="entry name" value="KH_dom-like_a/b"/>
</dbReference>
<sequence>MSRTDQVNSLLQQELANLLQQYVQIDGVLLTITGVDCSPDLRRAKIGISVLPDQYYGTALTELRTKTKLLRQRLAGRVRLQFIPKLFWQIDNTEKEAAKIEEVLAQL</sequence>
<dbReference type="EMBL" id="LBWS01000016">
    <property type="protein sequence ID" value="KKR14867.1"/>
    <property type="molecule type" value="Genomic_DNA"/>
</dbReference>
<dbReference type="HAMAP" id="MF_00003">
    <property type="entry name" value="RbfA"/>
    <property type="match status" value="1"/>
</dbReference>
<comment type="subunit">
    <text evidence="2">Monomer. Binds 30S ribosomal subunits, but not 50S ribosomal subunits or 70S ribosomes.</text>
</comment>
<comment type="function">
    <text evidence="2">One of several proteins that assist in the late maturation steps of the functional core of the 30S ribosomal subunit. Associates with free 30S ribosomal subunits (but not with 30S subunits that are part of 70S ribosomes or polysomes). Required for efficient processing of 16S rRNA. May interact with the 5'-terminal helix region of 16S rRNA.</text>
</comment>
<gene>
    <name evidence="2" type="primary">rbfA</name>
    <name evidence="3" type="ORF">UT42_C0016G0006</name>
</gene>
<dbReference type="AlphaFoldDB" id="A0A0G0RMM2"/>
<keyword evidence="1 2" id="KW-0690">Ribosome biogenesis</keyword>